<dbReference type="AlphaFoldDB" id="A0A1G2Q9Q6"/>
<reference evidence="1 2" key="1">
    <citation type="journal article" date="2016" name="Nat. Commun.">
        <title>Thousands of microbial genomes shed light on interconnected biogeochemical processes in an aquifer system.</title>
        <authorList>
            <person name="Anantharaman K."/>
            <person name="Brown C.T."/>
            <person name="Hug L.A."/>
            <person name="Sharon I."/>
            <person name="Castelle C.J."/>
            <person name="Probst A.J."/>
            <person name="Thomas B.C."/>
            <person name="Singh A."/>
            <person name="Wilkins M.J."/>
            <person name="Karaoz U."/>
            <person name="Brodie E.L."/>
            <person name="Williams K.H."/>
            <person name="Hubbard S.S."/>
            <person name="Banfield J.F."/>
        </authorList>
    </citation>
    <scope>NUCLEOTIDE SEQUENCE [LARGE SCALE GENOMIC DNA]</scope>
</reference>
<evidence type="ECO:0000313" key="2">
    <source>
        <dbReference type="Proteomes" id="UP000176772"/>
    </source>
</evidence>
<dbReference type="Proteomes" id="UP000176772">
    <property type="component" value="Unassembled WGS sequence"/>
</dbReference>
<dbReference type="EMBL" id="MHTF01000014">
    <property type="protein sequence ID" value="OHA57296.1"/>
    <property type="molecule type" value="Genomic_DNA"/>
</dbReference>
<evidence type="ECO:0008006" key="3">
    <source>
        <dbReference type="Google" id="ProtNLM"/>
    </source>
</evidence>
<comment type="caution">
    <text evidence="1">The sequence shown here is derived from an EMBL/GenBank/DDBJ whole genome shotgun (WGS) entry which is preliminary data.</text>
</comment>
<dbReference type="Gene3D" id="3.90.1140.10">
    <property type="entry name" value="Cyclic phosphodiesterase"/>
    <property type="match status" value="1"/>
</dbReference>
<sequence length="198" mass="22934">MLLDIVILPPKEPSNILAGKVKKFSRDLNFLYIVDNKKLFHHISLFHLNASKKNLPRIIIESDKLLKELRGIKILSKKIIADGTSPTLEFSRPTKLVQVKDEVIKTLAPLRQDVMPYISKKSPSPLRQRYRRQFGVHYNIGRYFRPHITLAKLKNKSDSRMIAKRLGAFKFNFVITNVAVAQVNNYGQVTRIIKKFRI</sequence>
<organism evidence="1 2">
    <name type="scientific">Candidatus Veblenbacteria bacterium RIFOXYD1_FULL_43_11</name>
    <dbReference type="NCBI Taxonomy" id="1802429"/>
    <lineage>
        <taxon>Bacteria</taxon>
        <taxon>Candidatus Vebleniibacteriota</taxon>
    </lineage>
</organism>
<gene>
    <name evidence="1" type="ORF">A2588_02570</name>
</gene>
<protein>
    <recommendedName>
        <fullName evidence="3">2'-5' RNA ligase</fullName>
    </recommendedName>
</protein>
<evidence type="ECO:0000313" key="1">
    <source>
        <dbReference type="EMBL" id="OHA57296.1"/>
    </source>
</evidence>
<proteinExistence type="predicted"/>
<name>A0A1G2Q9Q6_9BACT</name>
<accession>A0A1G2Q9Q6</accession>